<feature type="region of interest" description="Disordered" evidence="3">
    <location>
        <begin position="462"/>
        <end position="508"/>
    </location>
</feature>
<gene>
    <name evidence="4" type="ORF">MKZ38_004617</name>
</gene>
<keyword evidence="1" id="KW-0547">Nucleotide-binding</keyword>
<dbReference type="GO" id="GO:0003924">
    <property type="term" value="F:GTPase activity"/>
    <property type="evidence" value="ECO:0007669"/>
    <property type="project" value="TreeGrafter"/>
</dbReference>
<feature type="region of interest" description="Disordered" evidence="3">
    <location>
        <begin position="261"/>
        <end position="339"/>
    </location>
</feature>
<feature type="compositionally biased region" description="Basic residues" evidence="3">
    <location>
        <begin position="261"/>
        <end position="272"/>
    </location>
</feature>
<dbReference type="PANTHER" id="PTHR45782:SF4">
    <property type="entry name" value="MITOCHONDRIAL RIBOSOME-ASSOCIATED GTPASE 1"/>
    <property type="match status" value="1"/>
</dbReference>
<feature type="compositionally biased region" description="Basic and acidic residues" evidence="3">
    <location>
        <begin position="470"/>
        <end position="499"/>
    </location>
</feature>
<name>A0AAD5RMD2_9PEZI</name>
<protein>
    <submittedName>
        <fullName evidence="4">Mitochondrial GTPase</fullName>
    </submittedName>
</protein>
<feature type="region of interest" description="Disordered" evidence="3">
    <location>
        <begin position="1"/>
        <end position="72"/>
    </location>
</feature>
<keyword evidence="2" id="KW-0342">GTP-binding</keyword>
<dbReference type="Proteomes" id="UP001201980">
    <property type="component" value="Unassembled WGS sequence"/>
</dbReference>
<comment type="caution">
    <text evidence="4">The sequence shown here is derived from an EMBL/GenBank/DDBJ whole genome shotgun (WGS) entry which is preliminary data.</text>
</comment>
<dbReference type="InterPro" id="IPR023179">
    <property type="entry name" value="GTP-bd_ortho_bundle_sf"/>
</dbReference>
<keyword evidence="5" id="KW-1185">Reference proteome</keyword>
<feature type="compositionally biased region" description="Basic residues" evidence="3">
    <location>
        <begin position="47"/>
        <end position="57"/>
    </location>
</feature>
<proteinExistence type="predicted"/>
<dbReference type="GO" id="GO:0032543">
    <property type="term" value="P:mitochondrial translation"/>
    <property type="evidence" value="ECO:0007669"/>
    <property type="project" value="TreeGrafter"/>
</dbReference>
<accession>A0AAD5RMD2</accession>
<evidence type="ECO:0000256" key="3">
    <source>
        <dbReference type="SAM" id="MobiDB-lite"/>
    </source>
</evidence>
<evidence type="ECO:0000313" key="5">
    <source>
        <dbReference type="Proteomes" id="UP001201980"/>
    </source>
</evidence>
<dbReference type="InterPro" id="IPR027417">
    <property type="entry name" value="P-loop_NTPase"/>
</dbReference>
<reference evidence="4" key="1">
    <citation type="submission" date="2022-07" db="EMBL/GenBank/DDBJ databases">
        <title>Draft genome sequence of Zalerion maritima ATCC 34329, a (micro)plastics degrading marine fungus.</title>
        <authorList>
            <person name="Paco A."/>
            <person name="Goncalves M.F.M."/>
            <person name="Rocha-Santos T.A.P."/>
            <person name="Alves A."/>
        </authorList>
    </citation>
    <scope>NUCLEOTIDE SEQUENCE</scope>
    <source>
        <strain evidence="4">ATCC 34329</strain>
    </source>
</reference>
<dbReference type="Gene3D" id="1.10.1580.10">
    <property type="match status" value="1"/>
</dbReference>
<evidence type="ECO:0000256" key="1">
    <source>
        <dbReference type="ARBA" id="ARBA00022741"/>
    </source>
</evidence>
<dbReference type="SUPFAM" id="SSF52540">
    <property type="entry name" value="P-loop containing nucleoside triphosphate hydrolases"/>
    <property type="match status" value="2"/>
</dbReference>
<dbReference type="GO" id="GO:0005525">
    <property type="term" value="F:GTP binding"/>
    <property type="evidence" value="ECO:0007669"/>
    <property type="project" value="UniProtKB-KW"/>
</dbReference>
<dbReference type="PANTHER" id="PTHR45782">
    <property type="entry name" value="MITOCHONDRIAL RIBOSOME-ASSOCIATED GTPASE 1"/>
    <property type="match status" value="1"/>
</dbReference>
<evidence type="ECO:0000313" key="4">
    <source>
        <dbReference type="EMBL" id="KAJ2897545.1"/>
    </source>
</evidence>
<organism evidence="4 5">
    <name type="scientific">Zalerion maritima</name>
    <dbReference type="NCBI Taxonomy" id="339359"/>
    <lineage>
        <taxon>Eukaryota</taxon>
        <taxon>Fungi</taxon>
        <taxon>Dikarya</taxon>
        <taxon>Ascomycota</taxon>
        <taxon>Pezizomycotina</taxon>
        <taxon>Sordariomycetes</taxon>
        <taxon>Lulworthiomycetidae</taxon>
        <taxon>Lulworthiales</taxon>
        <taxon>Lulworthiaceae</taxon>
        <taxon>Zalerion</taxon>
    </lineage>
</organism>
<sequence length="508" mass="55999">MKSIPDLIPDGGLDLSPIPPSNTIHNKDRPIPTASPAPPNIHDARPHNPRLKHHKPHQSQPHPYSPREREREYYPVSTPAFVPRENFDVSPNILRPYFLGHHASALSSMRNVLSRISFVIEARDYRIPLTSLNPELDRALQGRPRIIVYTKCDLVFRSPEREGRLRQWHLDNNHADAVLFHSDPLGGKGMSGHTMRSTKRLLDAIKSLKVRSDDNPVLGTRGLVVGMPNSGKSTLLNLLRSAGMKGRVSAGDKGTKTVLRGGKRITVHKKAQKTAPQPGVTRKMSGPIRILPRSPAEQQKVPPSPAGGGEERDRGQETGNDCSPGPRARGPKKSPMAAEAEALEDAGVLILDTPGVFIPSLRSPASMLKLALAGTIKDTLVHEEIVADYLLYRLNLETPRLYGKLCPAPTNDVNVWLEKIARRTGKLGKGGSLLTDAAASWMISQWRTGWLGKFQLDELDGEGGEESLEEAQREKERPPRLSVREARIKMAGDRRERAASRMSTGEEG</sequence>
<dbReference type="Gene3D" id="3.40.50.300">
    <property type="entry name" value="P-loop containing nucleotide triphosphate hydrolases"/>
    <property type="match status" value="1"/>
</dbReference>
<dbReference type="EMBL" id="JAKWBI020000271">
    <property type="protein sequence ID" value="KAJ2897545.1"/>
    <property type="molecule type" value="Genomic_DNA"/>
</dbReference>
<dbReference type="AlphaFoldDB" id="A0AAD5RMD2"/>
<evidence type="ECO:0000256" key="2">
    <source>
        <dbReference type="ARBA" id="ARBA00023134"/>
    </source>
</evidence>
<dbReference type="GO" id="GO:0005739">
    <property type="term" value="C:mitochondrion"/>
    <property type="evidence" value="ECO:0007669"/>
    <property type="project" value="TreeGrafter"/>
</dbReference>